<dbReference type="EMBL" id="LN856475">
    <property type="protein sequence ID" value="CDQ04548.1"/>
    <property type="molecule type" value="Genomic_DNA"/>
</dbReference>
<organism evidence="2">
    <name type="scientific">Brugia malayi</name>
    <name type="common">Filarial nematode worm</name>
    <dbReference type="NCBI Taxonomy" id="6279"/>
    <lineage>
        <taxon>Eukaryota</taxon>
        <taxon>Metazoa</taxon>
        <taxon>Ecdysozoa</taxon>
        <taxon>Nematoda</taxon>
        <taxon>Chromadorea</taxon>
        <taxon>Rhabditida</taxon>
        <taxon>Spirurina</taxon>
        <taxon>Spiruromorpha</taxon>
        <taxon>Filarioidea</taxon>
        <taxon>Onchocercidae</taxon>
        <taxon>Brugia</taxon>
    </lineage>
</organism>
<accession>A0A0J9Y8M6</accession>
<dbReference type="AlphaFoldDB" id="A0A0J9Y8M6"/>
<keyword evidence="1" id="KW-0732">Signal</keyword>
<feature type="signal peptide" evidence="1">
    <location>
        <begin position="1"/>
        <end position="19"/>
    </location>
</feature>
<name>A0A0J9Y8M6_BRUMA</name>
<sequence>MRILAYVCACMFLLDSGTTRLEKMTAGTFLYNEFSKVVVVKGKFQEPVDTRPNVRPFVCPSDNLWFSRTSKLKGHIGAVQAHLPRRMSAEDICVDVRMITFQIAL</sequence>
<proteinExistence type="predicted"/>
<feature type="chain" id="PRO_5007412718" evidence="1">
    <location>
        <begin position="20"/>
        <end position="105"/>
    </location>
</feature>
<evidence type="ECO:0000313" key="3">
    <source>
        <dbReference type="WormBase" id="Bm8622"/>
    </source>
</evidence>
<evidence type="ECO:0000313" key="2">
    <source>
        <dbReference type="EMBL" id="CDQ04548.1"/>
    </source>
</evidence>
<reference evidence="2" key="1">
    <citation type="journal article" date="2007" name="Science">
        <title>Draft genome of the filarial nematode parasite Brugia malayi.</title>
        <authorList>
            <person name="Ghedin E."/>
            <person name="Wang S."/>
            <person name="Spiro D."/>
            <person name="Caler E."/>
            <person name="Zhao Q."/>
            <person name="Crabtree J."/>
            <person name="Allen J.E."/>
            <person name="Delcher A.L."/>
            <person name="Guiliano D.B."/>
            <person name="Miranda-Saavedra D."/>
            <person name="Angiuoli S.V."/>
            <person name="Creasy T."/>
            <person name="Amedeo P."/>
            <person name="Haas B."/>
            <person name="El-Sayed N.M."/>
            <person name="Wortman J.R."/>
            <person name="Feldblyum T."/>
            <person name="Tallon L."/>
            <person name="Schatz M."/>
            <person name="Shumway M."/>
            <person name="Koo H."/>
            <person name="Salzberg S.L."/>
            <person name="Schobel S."/>
            <person name="Pertea M."/>
            <person name="Pop M."/>
            <person name="White O."/>
            <person name="Barton G.J."/>
            <person name="Carlow C.K."/>
            <person name="Crawford M.J."/>
            <person name="Daub J."/>
            <person name="Dimmic M.W."/>
            <person name="Estes C.F."/>
            <person name="Foster J.M."/>
            <person name="Ganatra M."/>
            <person name="Gregory W.F."/>
            <person name="Johnson N.M."/>
            <person name="Jin J."/>
            <person name="Komuniecki R."/>
            <person name="Korf I."/>
            <person name="Kumar S."/>
            <person name="Laney S."/>
            <person name="Li B.W."/>
            <person name="Li W."/>
            <person name="Lindblom T.H."/>
            <person name="Lustigman S."/>
            <person name="Ma D."/>
            <person name="Maina C.V."/>
            <person name="Martin D.M."/>
            <person name="McCarter J.P."/>
            <person name="McReynolds L."/>
            <person name="Mitreva M."/>
            <person name="Nutman T.B."/>
            <person name="Parkinson J."/>
            <person name="Peregrin-Alvarez J.M."/>
            <person name="Poole C."/>
            <person name="Ren Q."/>
            <person name="Saunders L."/>
            <person name="Sluder A.E."/>
            <person name="Smith K."/>
            <person name="Stanke M."/>
            <person name="Unnasch T.R."/>
            <person name="Ware J."/>
            <person name="Wei A.D."/>
            <person name="Weil G."/>
            <person name="Williams D.J."/>
            <person name="Zhang Y."/>
            <person name="Williams S.A."/>
            <person name="Fraser-Liggett C."/>
            <person name="Slatko B."/>
            <person name="Blaxter M.L."/>
            <person name="Scott A.L."/>
        </authorList>
    </citation>
    <scope>NUCLEOTIDE SEQUENCE</scope>
    <source>
        <strain evidence="2">FR3</strain>
    </source>
</reference>
<evidence type="ECO:0000256" key="1">
    <source>
        <dbReference type="SAM" id="SignalP"/>
    </source>
</evidence>
<dbReference type="WormBase" id="Bm8622">
    <property type="protein sequence ID" value="BM41557"/>
    <property type="gene ID" value="WBGene00228883"/>
</dbReference>
<reference evidence="2" key="2">
    <citation type="submission" date="2012-12" db="EMBL/GenBank/DDBJ databases">
        <authorList>
            <person name="Gao Y.W."/>
            <person name="Fan S.T."/>
            <person name="Sun H.T."/>
            <person name="Wang Z."/>
            <person name="Gao X.L."/>
            <person name="Li Y.G."/>
            <person name="Wang T.C."/>
            <person name="Zhang K."/>
            <person name="Xu W.W."/>
            <person name="Yu Z.J."/>
            <person name="Xia X.Z."/>
        </authorList>
    </citation>
    <scope>NUCLEOTIDE SEQUENCE</scope>
    <source>
        <strain evidence="2">FR3</strain>
    </source>
</reference>
<protein>
    <submittedName>
        <fullName evidence="2">Bm8622</fullName>
    </submittedName>
</protein>
<gene>
    <name evidence="2 3" type="ORF">Bm8622</name>
    <name evidence="2" type="ORF">BM_Bm8622</name>
</gene>